<evidence type="ECO:0000313" key="2">
    <source>
        <dbReference type="Proteomes" id="UP000249682"/>
    </source>
</evidence>
<reference evidence="1 2" key="1">
    <citation type="submission" date="2018-05" db="EMBL/GenBank/DDBJ databases">
        <title>Evolution of small genomes with special reference to Mycobacterium leprae.</title>
        <authorList>
            <person name="Mohanty P.S."/>
            <person name="Bansal A.K."/>
            <person name="Gupta U.D."/>
            <person name="Naaz F."/>
            <person name="Dwivedi V.D."/>
            <person name="Singh H."/>
            <person name="Gupta G."/>
            <person name="Sharma S."/>
            <person name="Arora M."/>
        </authorList>
    </citation>
    <scope>NUCLEOTIDE SEQUENCE [LARGE SCALE GENOMIC DNA]</scope>
    <source>
        <strain evidence="1 2">MRHRU-235-G</strain>
    </source>
</reference>
<proteinExistence type="predicted"/>
<gene>
    <name evidence="1" type="ORF">DIJ64_14235</name>
</gene>
<accession>A0AAD2JDX6</accession>
<name>A0AAD2JDX6_MYCLR</name>
<evidence type="ECO:0000313" key="1">
    <source>
        <dbReference type="EMBL" id="AWV48799.1"/>
    </source>
</evidence>
<sequence length="115" mass="12680">MCRHAYTNLVHAPDCGVEPFKHGKGRVSGEAPPADRVPVDDIRHHSKVVTWGEACATSFHELPSNLGLRGAAFWRSAPDHYEFATNAPAVHRRDRWRAAINGGVKHDTRHGQPGT</sequence>
<organism evidence="1 2">
    <name type="scientific">Mycobacterium leprae</name>
    <dbReference type="NCBI Taxonomy" id="1769"/>
    <lineage>
        <taxon>Bacteria</taxon>
        <taxon>Bacillati</taxon>
        <taxon>Actinomycetota</taxon>
        <taxon>Actinomycetes</taxon>
        <taxon>Mycobacteriales</taxon>
        <taxon>Mycobacteriaceae</taxon>
        <taxon>Mycobacterium</taxon>
    </lineage>
</organism>
<protein>
    <submittedName>
        <fullName evidence="1">Uncharacterized protein</fullName>
    </submittedName>
</protein>
<dbReference type="Proteomes" id="UP000249682">
    <property type="component" value="Chromosome"/>
</dbReference>
<dbReference type="AlphaFoldDB" id="A0AAD2JDX6"/>
<dbReference type="EMBL" id="CP029543">
    <property type="protein sequence ID" value="AWV48799.1"/>
    <property type="molecule type" value="Genomic_DNA"/>
</dbReference>